<dbReference type="Proteomes" id="UP000765509">
    <property type="component" value="Unassembled WGS sequence"/>
</dbReference>
<organism evidence="1 2">
    <name type="scientific">Austropuccinia psidii MF-1</name>
    <dbReference type="NCBI Taxonomy" id="1389203"/>
    <lineage>
        <taxon>Eukaryota</taxon>
        <taxon>Fungi</taxon>
        <taxon>Dikarya</taxon>
        <taxon>Basidiomycota</taxon>
        <taxon>Pucciniomycotina</taxon>
        <taxon>Pucciniomycetes</taxon>
        <taxon>Pucciniales</taxon>
        <taxon>Sphaerophragmiaceae</taxon>
        <taxon>Austropuccinia</taxon>
    </lineage>
</organism>
<protein>
    <recommendedName>
        <fullName evidence="3">Reverse transcriptase Ty1/copia-type domain-containing protein</fullName>
    </recommendedName>
</protein>
<sequence length="164" mass="18137">MVASNRRRASEHEENGCVQGGTFGQVYGSLDKTAGQDECTSQHGLLTKESTIRDETGRQLKAGAGQQIHDQVEGWDRKHDWQEIECQPAGFTLTQKRLIGRIVLKQWDGKKTNATPLPARSEVSMITQDERIINQKSFLSIVGSLSYVANGTWPDISIAVNLLA</sequence>
<evidence type="ECO:0008006" key="3">
    <source>
        <dbReference type="Google" id="ProtNLM"/>
    </source>
</evidence>
<reference evidence="1" key="1">
    <citation type="submission" date="2021-03" db="EMBL/GenBank/DDBJ databases">
        <title>Draft genome sequence of rust myrtle Austropuccinia psidii MF-1, a brazilian biotype.</title>
        <authorList>
            <person name="Quecine M.C."/>
            <person name="Pachon D.M.R."/>
            <person name="Bonatelli M.L."/>
            <person name="Correr F.H."/>
            <person name="Franceschini L.M."/>
            <person name="Leite T.F."/>
            <person name="Margarido G.R.A."/>
            <person name="Almeida C.A."/>
            <person name="Ferrarezi J.A."/>
            <person name="Labate C.A."/>
        </authorList>
    </citation>
    <scope>NUCLEOTIDE SEQUENCE</scope>
    <source>
        <strain evidence="1">MF-1</strain>
    </source>
</reference>
<evidence type="ECO:0000313" key="2">
    <source>
        <dbReference type="Proteomes" id="UP000765509"/>
    </source>
</evidence>
<keyword evidence="2" id="KW-1185">Reference proteome</keyword>
<name>A0A9Q3PT93_9BASI</name>
<dbReference type="AlphaFoldDB" id="A0A9Q3PT93"/>
<gene>
    <name evidence="1" type="ORF">O181_113048</name>
</gene>
<proteinExistence type="predicted"/>
<accession>A0A9Q3PT93</accession>
<dbReference type="OrthoDB" id="2791290at2759"/>
<evidence type="ECO:0000313" key="1">
    <source>
        <dbReference type="EMBL" id="MBW0573333.1"/>
    </source>
</evidence>
<comment type="caution">
    <text evidence="1">The sequence shown here is derived from an EMBL/GenBank/DDBJ whole genome shotgun (WGS) entry which is preliminary data.</text>
</comment>
<dbReference type="EMBL" id="AVOT02091856">
    <property type="protein sequence ID" value="MBW0573333.1"/>
    <property type="molecule type" value="Genomic_DNA"/>
</dbReference>